<dbReference type="NCBIfam" id="NF011100">
    <property type="entry name" value="PRK14527.1"/>
    <property type="match status" value="1"/>
</dbReference>
<dbReference type="PANTHER" id="PTHR23359">
    <property type="entry name" value="NUCLEOTIDE KINASE"/>
    <property type="match status" value="1"/>
</dbReference>
<keyword evidence="2" id="KW-0547">Nucleotide-binding</keyword>
<dbReference type="InterPro" id="IPR033690">
    <property type="entry name" value="Adenylat_kinase_CS"/>
</dbReference>
<dbReference type="InterPro" id="IPR000850">
    <property type="entry name" value="Adenylat/UMP-CMP_kin"/>
</dbReference>
<evidence type="ECO:0000259" key="5">
    <source>
        <dbReference type="Pfam" id="PF05191"/>
    </source>
</evidence>
<gene>
    <name evidence="6" type="ORF">ETH_00010595</name>
</gene>
<organism evidence="6 7">
    <name type="scientific">Eimeria tenella</name>
    <name type="common">Coccidian parasite</name>
    <dbReference type="NCBI Taxonomy" id="5802"/>
    <lineage>
        <taxon>Eukaryota</taxon>
        <taxon>Sar</taxon>
        <taxon>Alveolata</taxon>
        <taxon>Apicomplexa</taxon>
        <taxon>Conoidasida</taxon>
        <taxon>Coccidia</taxon>
        <taxon>Eucoccidiorida</taxon>
        <taxon>Eimeriorina</taxon>
        <taxon>Eimeriidae</taxon>
        <taxon>Eimeria</taxon>
    </lineage>
</organism>
<accession>U6KUR0</accession>
<reference evidence="6" key="1">
    <citation type="submission" date="2013-10" db="EMBL/GenBank/DDBJ databases">
        <title>Genomic analysis of the causative agents of coccidiosis in chickens.</title>
        <authorList>
            <person name="Reid A.J."/>
            <person name="Blake D."/>
            <person name="Billington K."/>
            <person name="Browne H."/>
            <person name="Dunn M."/>
            <person name="Hung S."/>
            <person name="Kawahara F."/>
            <person name="Miranda-Saavedra D."/>
            <person name="Mourier T."/>
            <person name="Nagra H."/>
            <person name="Otto T.D."/>
            <person name="Rawlings N."/>
            <person name="Sanchez A."/>
            <person name="Sanders M."/>
            <person name="Subramaniam C."/>
            <person name="Tay Y."/>
            <person name="Dear P."/>
            <person name="Doerig C."/>
            <person name="Gruber A."/>
            <person name="Parkinson J."/>
            <person name="Shirley M."/>
            <person name="Wan K.L."/>
            <person name="Berriman M."/>
            <person name="Tomley F."/>
            <person name="Pain A."/>
        </authorList>
    </citation>
    <scope>NUCLEOTIDE SEQUENCE [LARGE SCALE GENOMIC DNA]</scope>
    <source>
        <strain evidence="6">Houghton</strain>
    </source>
</reference>
<dbReference type="PRINTS" id="PR00094">
    <property type="entry name" value="ADENYLTKNASE"/>
</dbReference>
<keyword evidence="3 4" id="KW-0418">Kinase</keyword>
<dbReference type="OMA" id="VYHEQTA"/>
<keyword evidence="7" id="KW-1185">Reference proteome</keyword>
<dbReference type="AlphaFoldDB" id="U6KUR0"/>
<dbReference type="VEuPathDB" id="ToxoDB:ETH2_1119200"/>
<evidence type="ECO:0000256" key="2">
    <source>
        <dbReference type="ARBA" id="ARBA00022741"/>
    </source>
</evidence>
<evidence type="ECO:0000256" key="1">
    <source>
        <dbReference type="ARBA" id="ARBA00022679"/>
    </source>
</evidence>
<reference evidence="6" key="2">
    <citation type="submission" date="2013-10" db="EMBL/GenBank/DDBJ databases">
        <authorList>
            <person name="Aslett M."/>
        </authorList>
    </citation>
    <scope>NUCLEOTIDE SEQUENCE [LARGE SCALE GENOMIC DNA]</scope>
    <source>
        <strain evidence="6">Houghton</strain>
    </source>
</reference>
<evidence type="ECO:0000256" key="4">
    <source>
        <dbReference type="RuleBase" id="RU003330"/>
    </source>
</evidence>
<dbReference type="CDD" id="cd01428">
    <property type="entry name" value="ADK"/>
    <property type="match status" value="1"/>
</dbReference>
<dbReference type="RefSeq" id="XP_013232446.1">
    <property type="nucleotide sequence ID" value="XM_013376992.1"/>
</dbReference>
<dbReference type="EMBL" id="HG675655">
    <property type="protein sequence ID" value="CDJ41696.1"/>
    <property type="molecule type" value="Genomic_DNA"/>
</dbReference>
<dbReference type="InterPro" id="IPR027417">
    <property type="entry name" value="P-loop_NTPase"/>
</dbReference>
<comment type="similarity">
    <text evidence="4">Belongs to the adenylate kinase family.</text>
</comment>
<dbReference type="HAMAP" id="MF_00235">
    <property type="entry name" value="Adenylate_kinase_Adk"/>
    <property type="match status" value="1"/>
</dbReference>
<dbReference type="InterPro" id="IPR006259">
    <property type="entry name" value="Adenyl_kin_sub"/>
</dbReference>
<protein>
    <submittedName>
        <fullName evidence="6">Adenylate kinase, putative</fullName>
    </submittedName>
</protein>
<name>U6KUR0_EIMTE</name>
<dbReference type="NCBIfam" id="NF001380">
    <property type="entry name" value="PRK00279.1-2"/>
    <property type="match status" value="1"/>
</dbReference>
<dbReference type="SUPFAM" id="SSF52540">
    <property type="entry name" value="P-loop containing nucleoside triphosphate hydrolases"/>
    <property type="match status" value="1"/>
</dbReference>
<dbReference type="GO" id="GO:0004017">
    <property type="term" value="F:AMP kinase activity"/>
    <property type="evidence" value="ECO:0007669"/>
    <property type="project" value="InterPro"/>
</dbReference>
<dbReference type="Gene3D" id="6.10.250.2370">
    <property type="match status" value="1"/>
</dbReference>
<feature type="domain" description="Adenylate kinase active site lid" evidence="5">
    <location>
        <begin position="158"/>
        <end position="193"/>
    </location>
</feature>
<dbReference type="VEuPathDB" id="ToxoDB:ETH_00010595"/>
<evidence type="ECO:0000256" key="3">
    <source>
        <dbReference type="ARBA" id="ARBA00022777"/>
    </source>
</evidence>
<dbReference type="PROSITE" id="PS00113">
    <property type="entry name" value="ADENYLATE_KINASE"/>
    <property type="match status" value="1"/>
</dbReference>
<proteinExistence type="inferred from homology"/>
<dbReference type="Gene3D" id="3.40.50.300">
    <property type="entry name" value="P-loop containing nucleotide triphosphate hydrolases"/>
    <property type="match status" value="1"/>
</dbReference>
<dbReference type="GO" id="GO:0005524">
    <property type="term" value="F:ATP binding"/>
    <property type="evidence" value="ECO:0007669"/>
    <property type="project" value="InterPro"/>
</dbReference>
<dbReference type="Pfam" id="PF05191">
    <property type="entry name" value="ADK_lid"/>
    <property type="match status" value="1"/>
</dbReference>
<keyword evidence="1 4" id="KW-0808">Transferase</keyword>
<dbReference type="Pfam" id="PF00406">
    <property type="entry name" value="ADK"/>
    <property type="match status" value="1"/>
</dbReference>
<dbReference type="Proteomes" id="UP000030747">
    <property type="component" value="Unassembled WGS sequence"/>
</dbReference>
<dbReference type="GeneID" id="25251313"/>
<dbReference type="FunFam" id="3.40.50.300:FF:000106">
    <property type="entry name" value="Adenylate kinase mitochondrial"/>
    <property type="match status" value="1"/>
</dbReference>
<dbReference type="OrthoDB" id="439792at2759"/>
<sequence>MASPAAALDKVSTADLLEELKRRYNCLSKPEGRYVFLGAPGSGKGTQSANLQQTHCYCHISTGDMLRDAVAAGTELGQKAKGIMAAGQLVPDDLVLELLSERIKSPDCARGFILDGYPRNQEQADALDKLLASQKQRLDGVVYFDTPEDVLIQRISGRRVHPPSGRVYHTVFHPPKVPGKDDVTGEDLIQRKDDNEETLRKRLQVFKQQTLPLVQRYEKQGLLQRIDGSLPAASVTNQLYAFVQKRSQSTTSQ</sequence>
<dbReference type="InterPro" id="IPR007862">
    <property type="entry name" value="Adenylate_kinase_lid-dom"/>
</dbReference>
<dbReference type="NCBIfam" id="NF001381">
    <property type="entry name" value="PRK00279.1-3"/>
    <property type="match status" value="1"/>
</dbReference>
<dbReference type="NCBIfam" id="TIGR01351">
    <property type="entry name" value="adk"/>
    <property type="match status" value="1"/>
</dbReference>
<evidence type="ECO:0000313" key="7">
    <source>
        <dbReference type="Proteomes" id="UP000030747"/>
    </source>
</evidence>
<evidence type="ECO:0000313" key="6">
    <source>
        <dbReference type="EMBL" id="CDJ41696.1"/>
    </source>
</evidence>